<evidence type="ECO:0008006" key="15">
    <source>
        <dbReference type="Google" id="ProtNLM"/>
    </source>
</evidence>
<dbReference type="PANTHER" id="PTHR32219">
    <property type="entry name" value="RNA-BINDING PROTEIN YLMH-RELATED"/>
    <property type="match status" value="1"/>
</dbReference>
<evidence type="ECO:0000313" key="14">
    <source>
        <dbReference type="Proteomes" id="UP000796880"/>
    </source>
</evidence>
<dbReference type="PANTHER" id="PTHR32219:SF2">
    <property type="entry name" value="PROTON PUMP-INTERACTOR 1"/>
    <property type="match status" value="1"/>
</dbReference>
<dbReference type="OrthoDB" id="2195113at2759"/>
<evidence type="ECO:0000256" key="4">
    <source>
        <dbReference type="ARBA" id="ARBA00022692"/>
    </source>
</evidence>
<organism evidence="13 14">
    <name type="scientific">Rhamnella rubrinervis</name>
    <dbReference type="NCBI Taxonomy" id="2594499"/>
    <lineage>
        <taxon>Eukaryota</taxon>
        <taxon>Viridiplantae</taxon>
        <taxon>Streptophyta</taxon>
        <taxon>Embryophyta</taxon>
        <taxon>Tracheophyta</taxon>
        <taxon>Spermatophyta</taxon>
        <taxon>Magnoliopsida</taxon>
        <taxon>eudicotyledons</taxon>
        <taxon>Gunneridae</taxon>
        <taxon>Pentapetalae</taxon>
        <taxon>rosids</taxon>
        <taxon>fabids</taxon>
        <taxon>Rosales</taxon>
        <taxon>Rhamnaceae</taxon>
        <taxon>rhamnoid group</taxon>
        <taxon>Rhamneae</taxon>
        <taxon>Rhamnella</taxon>
    </lineage>
</organism>
<keyword evidence="7 10" id="KW-0175">Coiled coil</keyword>
<dbReference type="InterPro" id="IPR055282">
    <property type="entry name" value="PPI1-4"/>
</dbReference>
<dbReference type="Proteomes" id="UP000796880">
    <property type="component" value="Unassembled WGS sequence"/>
</dbReference>
<feature type="compositionally biased region" description="Basic and acidic residues" evidence="11">
    <location>
        <begin position="487"/>
        <end position="497"/>
    </location>
</feature>
<keyword evidence="5" id="KW-0256">Endoplasmic reticulum</keyword>
<feature type="compositionally biased region" description="Basic and acidic residues" evidence="11">
    <location>
        <begin position="430"/>
        <end position="448"/>
    </location>
</feature>
<evidence type="ECO:0000256" key="1">
    <source>
        <dbReference type="ARBA" id="ARBA00004162"/>
    </source>
</evidence>
<evidence type="ECO:0000256" key="11">
    <source>
        <dbReference type="SAM" id="MobiDB-lite"/>
    </source>
</evidence>
<keyword evidence="6 12" id="KW-1133">Transmembrane helix</keyword>
<evidence type="ECO:0000256" key="9">
    <source>
        <dbReference type="ARBA" id="ARBA00038080"/>
    </source>
</evidence>
<evidence type="ECO:0000256" key="5">
    <source>
        <dbReference type="ARBA" id="ARBA00022824"/>
    </source>
</evidence>
<evidence type="ECO:0000313" key="13">
    <source>
        <dbReference type="EMBL" id="KAF3442902.1"/>
    </source>
</evidence>
<evidence type="ECO:0000256" key="10">
    <source>
        <dbReference type="SAM" id="Coils"/>
    </source>
</evidence>
<keyword evidence="4 12" id="KW-0812">Transmembrane</keyword>
<feature type="compositionally biased region" description="Acidic residues" evidence="11">
    <location>
        <begin position="462"/>
        <end position="480"/>
    </location>
</feature>
<feature type="coiled-coil region" evidence="10">
    <location>
        <begin position="179"/>
        <end position="282"/>
    </location>
</feature>
<keyword evidence="14" id="KW-1185">Reference proteome</keyword>
<dbReference type="GO" id="GO:0005886">
    <property type="term" value="C:plasma membrane"/>
    <property type="evidence" value="ECO:0007669"/>
    <property type="project" value="UniProtKB-SubCell"/>
</dbReference>
<keyword evidence="3" id="KW-1003">Cell membrane</keyword>
<keyword evidence="8 12" id="KW-0472">Membrane</keyword>
<feature type="transmembrane region" description="Helical" evidence="12">
    <location>
        <begin position="522"/>
        <end position="544"/>
    </location>
</feature>
<comment type="similarity">
    <text evidence="9">Belongs to the plant Proton pump-interactor protein family.</text>
</comment>
<evidence type="ECO:0000256" key="3">
    <source>
        <dbReference type="ARBA" id="ARBA00022475"/>
    </source>
</evidence>
<comment type="caution">
    <text evidence="13">The sequence shown here is derived from an EMBL/GenBank/DDBJ whole genome shotgun (WGS) entry which is preliminary data.</text>
</comment>
<dbReference type="GO" id="GO:0005789">
    <property type="term" value="C:endoplasmic reticulum membrane"/>
    <property type="evidence" value="ECO:0007669"/>
    <property type="project" value="UniProtKB-SubCell"/>
</dbReference>
<evidence type="ECO:0000256" key="2">
    <source>
        <dbReference type="ARBA" id="ARBA00004389"/>
    </source>
</evidence>
<evidence type="ECO:0000256" key="12">
    <source>
        <dbReference type="SAM" id="Phobius"/>
    </source>
</evidence>
<dbReference type="AlphaFoldDB" id="A0A8K0GZH1"/>
<feature type="region of interest" description="Disordered" evidence="11">
    <location>
        <begin position="430"/>
        <end position="507"/>
    </location>
</feature>
<reference evidence="13" key="1">
    <citation type="submission" date="2020-03" db="EMBL/GenBank/DDBJ databases">
        <title>A high-quality chromosome-level genome assembly of a woody plant with both climbing and erect habits, Rhamnella rubrinervis.</title>
        <authorList>
            <person name="Lu Z."/>
            <person name="Yang Y."/>
            <person name="Zhu X."/>
            <person name="Sun Y."/>
        </authorList>
    </citation>
    <scope>NUCLEOTIDE SEQUENCE</scope>
    <source>
        <strain evidence="13">BYM</strain>
        <tissue evidence="13">Leaf</tissue>
    </source>
</reference>
<evidence type="ECO:0000256" key="6">
    <source>
        <dbReference type="ARBA" id="ARBA00022989"/>
    </source>
</evidence>
<evidence type="ECO:0000256" key="7">
    <source>
        <dbReference type="ARBA" id="ARBA00023054"/>
    </source>
</evidence>
<dbReference type="EMBL" id="VOIH02000007">
    <property type="protein sequence ID" value="KAF3442902.1"/>
    <property type="molecule type" value="Genomic_DNA"/>
</dbReference>
<comment type="subcellular location">
    <subcellularLocation>
        <location evidence="1">Cell membrane</location>
        <topology evidence="1">Single-pass membrane protein</topology>
    </subcellularLocation>
    <subcellularLocation>
        <location evidence="2">Endoplasmic reticulum membrane</location>
        <topology evidence="2">Single-pass membrane protein</topology>
    </subcellularLocation>
</comment>
<gene>
    <name evidence="13" type="ORF">FNV43_RR16820</name>
</gene>
<evidence type="ECO:0000256" key="8">
    <source>
        <dbReference type="ARBA" id="ARBA00023136"/>
    </source>
</evidence>
<sequence length="547" mass="62163">MGVEVVGFEMVEGPVESVTGGDKSVLHEKENRKLDQGTEQNETIKFGSHGKNLLKRRRIAYRPFDDPKIKAKIDQAAIEIEKRTQARLKITDALKAKRSDRSELISQIKALKDDNRQFKSIVDEKFKEMEPLQQVLGKLRSANNASRAGGLCSSEEELNSFIYSLNYRIQHESIPLTEEKQLLREIKQLEGTREKVIANAATRAKLQDTMLQKEALQDQVKLIGGDLDGVKKEQNAVRAKIKLLDDAVKAIDKDIAALQDELTAVTEKRDKARESVQHLRKQRDDGNSYFYQSRTLLNKARELAAKKDIKALEDLSTAEVDKFISLWSSDKAFRDDYERRMLPSLDSRQLSRDGRMRNPDEKPLVALEVSAPVQSETLAKPNPKQLKEDIKSLQVEALPAKKVQKEVKTTKAVESKSTLEHIDVADKEIDFEKPQKDTPVRHNEEREKKLKKKAAASTTETNLEDPSETVEEAAEPENENGEASVPVKEKTQKESTARSRYRTKGPESVPKVLLKRKKPTNYWLWAAPVAVLVVVTLVLQYYFLMRK</sequence>
<protein>
    <recommendedName>
        <fullName evidence="15">Proton pump-interactor 1</fullName>
    </recommendedName>
</protein>
<proteinExistence type="inferred from homology"/>
<accession>A0A8K0GZH1</accession>
<name>A0A8K0GZH1_9ROSA</name>